<reference evidence="2 3" key="1">
    <citation type="submission" date="2016-05" db="EMBL/GenBank/DDBJ databases">
        <title>Draft genome sequence of a porcine commensal Rothia nasimurium.</title>
        <authorList>
            <person name="Gaiser R.A."/>
            <person name="Van Baarlen P."/>
            <person name="Wells J.M."/>
        </authorList>
    </citation>
    <scope>NUCLEOTIDE SEQUENCE [LARGE SCALE GENOMIC DNA]</scope>
    <source>
        <strain evidence="2 3">PT-32</strain>
    </source>
</reference>
<proteinExistence type="predicted"/>
<keyword evidence="1" id="KW-1133">Transmembrane helix</keyword>
<dbReference type="OrthoDB" id="5148366at2"/>
<sequence>MKDRALDYYSVRVWIDLLLMLVVFVLSVVVPLPAIVTPDQEGAFFSFLTGIVSFTSIVVAVAVFACSMVYQSSANGLKQVRRLYSEELRNNWSSVLAWSFLAGAASVVGVGVAAAGNHAIGLILAINAGAWALIKGTRGLVWFVSALFLIEEDDVMSNFPDEISLRSRDEG</sequence>
<evidence type="ECO:0000313" key="3">
    <source>
        <dbReference type="Proteomes" id="UP000192359"/>
    </source>
</evidence>
<feature type="transmembrane region" description="Helical" evidence="1">
    <location>
        <begin position="42"/>
        <end position="70"/>
    </location>
</feature>
<gene>
    <name evidence="2" type="ORF">A7979_00770</name>
</gene>
<keyword evidence="3" id="KW-1185">Reference proteome</keyword>
<accession>A0A1Y1RRP4</accession>
<dbReference type="Proteomes" id="UP000192359">
    <property type="component" value="Unassembled WGS sequence"/>
</dbReference>
<feature type="transmembrane region" description="Helical" evidence="1">
    <location>
        <begin position="12"/>
        <end position="36"/>
    </location>
</feature>
<keyword evidence="1" id="KW-0472">Membrane</keyword>
<feature type="transmembrane region" description="Helical" evidence="1">
    <location>
        <begin position="91"/>
        <end position="112"/>
    </location>
</feature>
<protein>
    <submittedName>
        <fullName evidence="2">Uncharacterized protein</fullName>
    </submittedName>
</protein>
<dbReference type="AlphaFoldDB" id="A0A1Y1RRP4"/>
<evidence type="ECO:0000256" key="1">
    <source>
        <dbReference type="SAM" id="Phobius"/>
    </source>
</evidence>
<evidence type="ECO:0000313" key="2">
    <source>
        <dbReference type="EMBL" id="ORC22082.1"/>
    </source>
</evidence>
<organism evidence="2 3">
    <name type="scientific">Rothia nasimurium</name>
    <dbReference type="NCBI Taxonomy" id="85336"/>
    <lineage>
        <taxon>Bacteria</taxon>
        <taxon>Bacillati</taxon>
        <taxon>Actinomycetota</taxon>
        <taxon>Actinomycetes</taxon>
        <taxon>Micrococcales</taxon>
        <taxon>Micrococcaceae</taxon>
        <taxon>Rothia</taxon>
    </lineage>
</organism>
<comment type="caution">
    <text evidence="2">The sequence shown here is derived from an EMBL/GenBank/DDBJ whole genome shotgun (WGS) entry which is preliminary data.</text>
</comment>
<dbReference type="EMBL" id="LXWF01000011">
    <property type="protein sequence ID" value="ORC22082.1"/>
    <property type="molecule type" value="Genomic_DNA"/>
</dbReference>
<dbReference type="RefSeq" id="WP_083091134.1">
    <property type="nucleotide sequence ID" value="NZ_LXWF01000011.1"/>
</dbReference>
<keyword evidence="1" id="KW-0812">Transmembrane</keyword>
<name>A0A1Y1RRP4_9MICC</name>